<organism evidence="2 3">
    <name type="scientific">Prunus armeniaca</name>
    <name type="common">Apricot</name>
    <name type="synonym">Armeniaca vulgaris</name>
    <dbReference type="NCBI Taxonomy" id="36596"/>
    <lineage>
        <taxon>Eukaryota</taxon>
        <taxon>Viridiplantae</taxon>
        <taxon>Streptophyta</taxon>
        <taxon>Embryophyta</taxon>
        <taxon>Tracheophyta</taxon>
        <taxon>Spermatophyta</taxon>
        <taxon>Magnoliopsida</taxon>
        <taxon>eudicotyledons</taxon>
        <taxon>Gunneridae</taxon>
        <taxon>Pentapetalae</taxon>
        <taxon>rosids</taxon>
        <taxon>fabids</taxon>
        <taxon>Rosales</taxon>
        <taxon>Rosaceae</taxon>
        <taxon>Amygdaloideae</taxon>
        <taxon>Amygdaleae</taxon>
        <taxon>Prunus</taxon>
    </lineage>
</organism>
<proteinExistence type="predicted"/>
<sequence>MEAQTAAKQNPTYAKATSELNVLEAHRKEPNWDTLKDASKHCGDKRTNRGPHSQPVLNGD</sequence>
<protein>
    <submittedName>
        <fullName evidence="2">Uncharacterized protein</fullName>
    </submittedName>
</protein>
<evidence type="ECO:0000256" key="1">
    <source>
        <dbReference type="SAM" id="MobiDB-lite"/>
    </source>
</evidence>
<name>A0A6J5U8T2_PRUAR</name>
<feature type="compositionally biased region" description="Basic and acidic residues" evidence="1">
    <location>
        <begin position="24"/>
        <end position="47"/>
    </location>
</feature>
<evidence type="ECO:0000313" key="2">
    <source>
        <dbReference type="EMBL" id="CAB4272771.1"/>
    </source>
</evidence>
<feature type="region of interest" description="Disordered" evidence="1">
    <location>
        <begin position="1"/>
        <end position="60"/>
    </location>
</feature>
<dbReference type="AlphaFoldDB" id="A0A6J5U8T2"/>
<gene>
    <name evidence="2" type="ORF">CURHAP_LOCUS19562</name>
</gene>
<dbReference type="Proteomes" id="UP000507222">
    <property type="component" value="Unassembled WGS sequence"/>
</dbReference>
<evidence type="ECO:0000313" key="3">
    <source>
        <dbReference type="Proteomes" id="UP000507222"/>
    </source>
</evidence>
<accession>A0A6J5U8T2</accession>
<reference evidence="2 3" key="1">
    <citation type="submission" date="2020-05" db="EMBL/GenBank/DDBJ databases">
        <authorList>
            <person name="Campoy J."/>
            <person name="Schneeberger K."/>
            <person name="Spophaly S."/>
        </authorList>
    </citation>
    <scope>NUCLEOTIDE SEQUENCE [LARGE SCALE GENOMIC DNA]</scope>
    <source>
        <strain evidence="2">PruArmRojPasFocal</strain>
    </source>
</reference>
<dbReference type="EMBL" id="CAEKDK010000003">
    <property type="protein sequence ID" value="CAB4272771.1"/>
    <property type="molecule type" value="Genomic_DNA"/>
</dbReference>
<feature type="compositionally biased region" description="Polar residues" evidence="1">
    <location>
        <begin position="1"/>
        <end position="12"/>
    </location>
</feature>